<organism evidence="7 8">
    <name type="scientific">Parachaetomium inaequale</name>
    <dbReference type="NCBI Taxonomy" id="2588326"/>
    <lineage>
        <taxon>Eukaryota</taxon>
        <taxon>Fungi</taxon>
        <taxon>Dikarya</taxon>
        <taxon>Ascomycota</taxon>
        <taxon>Pezizomycotina</taxon>
        <taxon>Sordariomycetes</taxon>
        <taxon>Sordariomycetidae</taxon>
        <taxon>Sordariales</taxon>
        <taxon>Chaetomiaceae</taxon>
        <taxon>Parachaetomium</taxon>
    </lineage>
</organism>
<evidence type="ECO:0000256" key="3">
    <source>
        <dbReference type="ARBA" id="ARBA00023038"/>
    </source>
</evidence>
<feature type="compositionally biased region" description="Polar residues" evidence="5">
    <location>
        <begin position="421"/>
        <end position="436"/>
    </location>
</feature>
<feature type="compositionally biased region" description="Gly residues" evidence="5">
    <location>
        <begin position="644"/>
        <end position="656"/>
    </location>
</feature>
<dbReference type="Proteomes" id="UP001303115">
    <property type="component" value="Unassembled WGS sequence"/>
</dbReference>
<feature type="compositionally biased region" description="Polar residues" evidence="5">
    <location>
        <begin position="161"/>
        <end position="170"/>
    </location>
</feature>
<keyword evidence="2 4" id="KW-0862">Zinc</keyword>
<feature type="compositionally biased region" description="Low complexity" evidence="5">
    <location>
        <begin position="310"/>
        <end position="324"/>
    </location>
</feature>
<dbReference type="InterPro" id="IPR017351">
    <property type="entry name" value="PINCH-1-4-like"/>
</dbReference>
<feature type="compositionally biased region" description="Basic and acidic residues" evidence="5">
    <location>
        <begin position="437"/>
        <end position="447"/>
    </location>
</feature>
<dbReference type="CDD" id="cd09397">
    <property type="entry name" value="LIM1_UF1"/>
    <property type="match status" value="1"/>
</dbReference>
<evidence type="ECO:0000256" key="5">
    <source>
        <dbReference type="SAM" id="MobiDB-lite"/>
    </source>
</evidence>
<feature type="region of interest" description="Disordered" evidence="5">
    <location>
        <begin position="1"/>
        <end position="27"/>
    </location>
</feature>
<dbReference type="CDD" id="cd08368">
    <property type="entry name" value="LIM"/>
    <property type="match status" value="1"/>
</dbReference>
<evidence type="ECO:0000313" key="7">
    <source>
        <dbReference type="EMBL" id="KAK4041766.1"/>
    </source>
</evidence>
<dbReference type="FunFam" id="2.10.110.10:FF:000105">
    <property type="entry name" value="Similar to LIM domain-containing protein"/>
    <property type="match status" value="1"/>
</dbReference>
<keyword evidence="3 4" id="KW-0440">LIM domain</keyword>
<feature type="compositionally biased region" description="Pro residues" evidence="5">
    <location>
        <begin position="454"/>
        <end position="473"/>
    </location>
</feature>
<dbReference type="PANTHER" id="PTHR24210">
    <property type="entry name" value="LIM DOMAIN-CONTAINING PROTEIN"/>
    <property type="match status" value="1"/>
</dbReference>
<dbReference type="Gene3D" id="2.10.110.10">
    <property type="entry name" value="Cysteine Rich Protein"/>
    <property type="match status" value="2"/>
</dbReference>
<dbReference type="AlphaFoldDB" id="A0AAN6STP5"/>
<dbReference type="PANTHER" id="PTHR24210:SF14">
    <property type="entry name" value="LIM ZINC-BINDING DOMAIN-CONTAINING PROTEIN"/>
    <property type="match status" value="1"/>
</dbReference>
<reference evidence="8" key="1">
    <citation type="journal article" date="2023" name="Mol. Phylogenet. Evol.">
        <title>Genome-scale phylogeny and comparative genomics of the fungal order Sordariales.</title>
        <authorList>
            <person name="Hensen N."/>
            <person name="Bonometti L."/>
            <person name="Westerberg I."/>
            <person name="Brannstrom I.O."/>
            <person name="Guillou S."/>
            <person name="Cros-Aarteil S."/>
            <person name="Calhoun S."/>
            <person name="Haridas S."/>
            <person name="Kuo A."/>
            <person name="Mondo S."/>
            <person name="Pangilinan J."/>
            <person name="Riley R."/>
            <person name="LaButti K."/>
            <person name="Andreopoulos B."/>
            <person name="Lipzen A."/>
            <person name="Chen C."/>
            <person name="Yan M."/>
            <person name="Daum C."/>
            <person name="Ng V."/>
            <person name="Clum A."/>
            <person name="Steindorff A."/>
            <person name="Ohm R.A."/>
            <person name="Martin F."/>
            <person name="Silar P."/>
            <person name="Natvig D.O."/>
            <person name="Lalanne C."/>
            <person name="Gautier V."/>
            <person name="Ament-Velasquez S.L."/>
            <person name="Kruys A."/>
            <person name="Hutchinson M.I."/>
            <person name="Powell A.J."/>
            <person name="Barry K."/>
            <person name="Miller A.N."/>
            <person name="Grigoriev I.V."/>
            <person name="Debuchy R."/>
            <person name="Gladieux P."/>
            <person name="Hiltunen Thoren M."/>
            <person name="Johannesson H."/>
        </authorList>
    </citation>
    <scope>NUCLEOTIDE SEQUENCE [LARGE SCALE GENOMIC DNA]</scope>
    <source>
        <strain evidence="8">CBS 284.82</strain>
    </source>
</reference>
<evidence type="ECO:0000313" key="8">
    <source>
        <dbReference type="Proteomes" id="UP001303115"/>
    </source>
</evidence>
<dbReference type="SUPFAM" id="SSF57716">
    <property type="entry name" value="Glucocorticoid receptor-like (DNA-binding domain)"/>
    <property type="match status" value="1"/>
</dbReference>
<feature type="compositionally biased region" description="Low complexity" evidence="5">
    <location>
        <begin position="56"/>
        <end position="68"/>
    </location>
</feature>
<dbReference type="InterPro" id="IPR001781">
    <property type="entry name" value="Znf_LIM"/>
</dbReference>
<name>A0AAN6STP5_9PEZI</name>
<dbReference type="PROSITE" id="PS50023">
    <property type="entry name" value="LIM_DOMAIN_2"/>
    <property type="match status" value="1"/>
</dbReference>
<dbReference type="GO" id="GO:0046872">
    <property type="term" value="F:metal ion binding"/>
    <property type="evidence" value="ECO:0007669"/>
    <property type="project" value="UniProtKB-KW"/>
</dbReference>
<feature type="region of interest" description="Disordered" evidence="5">
    <location>
        <begin position="621"/>
        <end position="666"/>
    </location>
</feature>
<feature type="compositionally biased region" description="Pro residues" evidence="5">
    <location>
        <begin position="215"/>
        <end position="224"/>
    </location>
</feature>
<evidence type="ECO:0000256" key="2">
    <source>
        <dbReference type="ARBA" id="ARBA00022833"/>
    </source>
</evidence>
<dbReference type="SMART" id="SM00132">
    <property type="entry name" value="LIM"/>
    <property type="match status" value="2"/>
</dbReference>
<feature type="domain" description="LIM zinc-binding" evidence="6">
    <location>
        <begin position="494"/>
        <end position="557"/>
    </location>
</feature>
<keyword evidence="1 4" id="KW-0479">Metal-binding</keyword>
<gene>
    <name evidence="7" type="ORF">C8A01DRAFT_45097</name>
</gene>
<protein>
    <recommendedName>
        <fullName evidence="6">LIM zinc-binding domain-containing protein</fullName>
    </recommendedName>
</protein>
<feature type="compositionally biased region" description="Polar residues" evidence="5">
    <location>
        <begin position="1"/>
        <end position="13"/>
    </location>
</feature>
<comment type="caution">
    <text evidence="7">The sequence shown here is derived from an EMBL/GenBank/DDBJ whole genome shotgun (WGS) entry which is preliminary data.</text>
</comment>
<feature type="compositionally biased region" description="Basic and acidic residues" evidence="5">
    <location>
        <begin position="383"/>
        <end position="393"/>
    </location>
</feature>
<dbReference type="GO" id="GO:0030695">
    <property type="term" value="F:GTPase regulator activity"/>
    <property type="evidence" value="ECO:0007669"/>
    <property type="project" value="UniProtKB-ARBA"/>
</dbReference>
<evidence type="ECO:0000256" key="4">
    <source>
        <dbReference type="PROSITE-ProRule" id="PRU00125"/>
    </source>
</evidence>
<keyword evidence="8" id="KW-1185">Reference proteome</keyword>
<dbReference type="Pfam" id="PF00412">
    <property type="entry name" value="LIM"/>
    <property type="match status" value="2"/>
</dbReference>
<feature type="compositionally biased region" description="Polar residues" evidence="5">
    <location>
        <begin position="326"/>
        <end position="350"/>
    </location>
</feature>
<sequence length="680" mass="72824">MPAFGNTSTQKQQPRAPPQLDTSAASTRCLMPHLTGLANNVPDRAYMGQNQLTPISQESGSQSSVSPQTPNGRVDTGKPDEYFTPEIANNSPPPPQSARLGGYGGLDDSSAYENSAFQATAPKRQGPNLMEPTNGMDNMTSPFGPGRRPSAASNADDRRPSTSASNISSGLGSGRMPKPQRQNGYGGFGPPDRAREPPATPNRSETFPRPSDRFAPPPRTPSAPLPSATLRPDRLQLPLDSPGAPDGRVPMTSERSRRPSRGPDTSRPPPPPRTGMVRPKTPVVPTINLAEEFGIGNPYHTSSQPERRPSQASQASSPTSPPRSLASRSGTSPSDTSTFDNLMTDIQSSMDEMKPRRPTIAPLNLPPKDMRDRPSPLSARLPRSGDRGYDPRIDPAVQNPRSARGRSPHPSPLPDTPEALSPSTAGFPSPRWTSSPERIDQSGDRRPSQAHPPQLRPPQPRQPPPPQQQSHPPKPTRSRSRSRPRELAPPSTRGNCKACGLAIKGKSISSADGRLTGRYHKPCFVCSTCQEPFSSSTFYVLDDRPYCEQHYHKLNGSLCGSCGRGIEGQYLEDESAVKHHVGCFKCASPACGMALRDGYFEVNGKAYCEKDAWRLVGGGVNGGPPGPGGPPGGGMGFRPPPMGLPGGPRGLMGGGYNPSRLGPLGQRPKMEKRMTRLGIM</sequence>
<feature type="region of interest" description="Disordered" evidence="5">
    <location>
        <begin position="40"/>
        <end position="494"/>
    </location>
</feature>
<dbReference type="EMBL" id="MU854351">
    <property type="protein sequence ID" value="KAK4041766.1"/>
    <property type="molecule type" value="Genomic_DNA"/>
</dbReference>
<accession>A0AAN6STP5</accession>
<evidence type="ECO:0000256" key="1">
    <source>
        <dbReference type="ARBA" id="ARBA00022723"/>
    </source>
</evidence>
<evidence type="ECO:0000259" key="6">
    <source>
        <dbReference type="PROSITE" id="PS50023"/>
    </source>
</evidence>
<proteinExistence type="predicted"/>
<dbReference type="PROSITE" id="PS00478">
    <property type="entry name" value="LIM_DOMAIN_1"/>
    <property type="match status" value="1"/>
</dbReference>